<feature type="transmembrane region" description="Helical" evidence="6">
    <location>
        <begin position="270"/>
        <end position="287"/>
    </location>
</feature>
<keyword evidence="8" id="KW-1185">Reference proteome</keyword>
<dbReference type="InterPro" id="IPR049555">
    <property type="entry name" value="GDT1-like_CS"/>
</dbReference>
<feature type="transmembrane region" description="Helical" evidence="6">
    <location>
        <begin position="64"/>
        <end position="87"/>
    </location>
</feature>
<organism evidence="7 8">
    <name type="scientific">Gigaspora rosea</name>
    <dbReference type="NCBI Taxonomy" id="44941"/>
    <lineage>
        <taxon>Eukaryota</taxon>
        <taxon>Fungi</taxon>
        <taxon>Fungi incertae sedis</taxon>
        <taxon>Mucoromycota</taxon>
        <taxon>Glomeromycotina</taxon>
        <taxon>Glomeromycetes</taxon>
        <taxon>Diversisporales</taxon>
        <taxon>Gigasporaceae</taxon>
        <taxon>Gigaspora</taxon>
    </lineage>
</organism>
<gene>
    <name evidence="7" type="ORF">C2G38_2125923</name>
</gene>
<dbReference type="GO" id="GO:0005794">
    <property type="term" value="C:Golgi apparatus"/>
    <property type="evidence" value="ECO:0007669"/>
    <property type="project" value="TreeGrafter"/>
</dbReference>
<keyword evidence="3 6" id="KW-0812">Transmembrane</keyword>
<dbReference type="GO" id="GO:0032472">
    <property type="term" value="P:Golgi calcium ion transport"/>
    <property type="evidence" value="ECO:0007669"/>
    <property type="project" value="TreeGrafter"/>
</dbReference>
<dbReference type="GO" id="GO:0005384">
    <property type="term" value="F:manganese ion transmembrane transporter activity"/>
    <property type="evidence" value="ECO:0007669"/>
    <property type="project" value="TreeGrafter"/>
</dbReference>
<dbReference type="GO" id="GO:0015085">
    <property type="term" value="F:calcium ion transmembrane transporter activity"/>
    <property type="evidence" value="ECO:0007669"/>
    <property type="project" value="TreeGrafter"/>
</dbReference>
<proteinExistence type="inferred from homology"/>
<comment type="subcellular location">
    <subcellularLocation>
        <location evidence="1 6">Membrane</location>
        <topology evidence="1 6">Multi-pass membrane protein</topology>
    </subcellularLocation>
</comment>
<feature type="transmembrane region" description="Helical" evidence="6">
    <location>
        <begin position="94"/>
        <end position="114"/>
    </location>
</feature>
<evidence type="ECO:0000256" key="2">
    <source>
        <dbReference type="ARBA" id="ARBA00009190"/>
    </source>
</evidence>
<dbReference type="InterPro" id="IPR001727">
    <property type="entry name" value="GDT1-like"/>
</dbReference>
<evidence type="ECO:0000256" key="6">
    <source>
        <dbReference type="RuleBase" id="RU365102"/>
    </source>
</evidence>
<dbReference type="AlphaFoldDB" id="A0A397TZB2"/>
<keyword evidence="4 6" id="KW-1133">Transmembrane helix</keyword>
<reference evidence="7 8" key="1">
    <citation type="submission" date="2018-06" db="EMBL/GenBank/DDBJ databases">
        <title>Comparative genomics reveals the genomic features of Rhizophagus irregularis, R. cerebriforme, R. diaphanum and Gigaspora rosea, and their symbiotic lifestyle signature.</title>
        <authorList>
            <person name="Morin E."/>
            <person name="San Clemente H."/>
            <person name="Chen E.C.H."/>
            <person name="De La Providencia I."/>
            <person name="Hainaut M."/>
            <person name="Kuo A."/>
            <person name="Kohler A."/>
            <person name="Murat C."/>
            <person name="Tang N."/>
            <person name="Roy S."/>
            <person name="Loubradou J."/>
            <person name="Henrissat B."/>
            <person name="Grigoriev I.V."/>
            <person name="Corradi N."/>
            <person name="Roux C."/>
            <person name="Martin F.M."/>
        </authorList>
    </citation>
    <scope>NUCLEOTIDE SEQUENCE [LARGE SCALE GENOMIC DNA]</scope>
    <source>
        <strain evidence="7 8">DAOM 194757</strain>
    </source>
</reference>
<feature type="transmembrane region" description="Helical" evidence="6">
    <location>
        <begin position="126"/>
        <end position="144"/>
    </location>
</feature>
<dbReference type="STRING" id="44941.A0A397TZB2"/>
<dbReference type="EMBL" id="QKWP01002798">
    <property type="protein sequence ID" value="RIB02147.1"/>
    <property type="molecule type" value="Genomic_DNA"/>
</dbReference>
<dbReference type="PANTHER" id="PTHR12608">
    <property type="entry name" value="TRANSMEMBRANE PROTEIN HTP-1 RELATED"/>
    <property type="match status" value="1"/>
</dbReference>
<feature type="transmembrane region" description="Helical" evidence="6">
    <location>
        <begin position="236"/>
        <end position="258"/>
    </location>
</feature>
<name>A0A397TZB2_9GLOM</name>
<comment type="caution">
    <text evidence="7">The sequence shown here is derived from an EMBL/GenBank/DDBJ whole genome shotgun (WGS) entry which is preliminary data.</text>
</comment>
<evidence type="ECO:0000313" key="8">
    <source>
        <dbReference type="Proteomes" id="UP000266673"/>
    </source>
</evidence>
<dbReference type="Pfam" id="PF01169">
    <property type="entry name" value="GDT1"/>
    <property type="match status" value="2"/>
</dbReference>
<accession>A0A397TZB2</accession>
<feature type="transmembrane region" description="Helical" evidence="6">
    <location>
        <begin position="195"/>
        <end position="216"/>
    </location>
</feature>
<dbReference type="Proteomes" id="UP000266673">
    <property type="component" value="Unassembled WGS sequence"/>
</dbReference>
<sequence>MLLRRRLLQKSFVISCFFSIIFLDTLVNAKTFDKSPEETFEIDLNDATQKPKFSFADSEGSRSFLFSTLMIIVSEIGDKTFFIAAIMAMKNSRLLVFSAAFSALALMSVLSAALGHVVPNLIPRTYTNYIASFLFLFFGIKMAFESVQMSDEEAKNELEEVSAELKEKEEIELIEVTEAGGIPEDAAQVTFVEGLINLCQFLFSPIFVQTFILTFLAEWGDRSQIATIALAAAQNVYWVTLGTITGHCFCTGLAVIGGRFMAAKISVKRVTMLGAILFISFSLIYLYESIYDNDS</sequence>
<evidence type="ECO:0000256" key="1">
    <source>
        <dbReference type="ARBA" id="ARBA00004141"/>
    </source>
</evidence>
<evidence type="ECO:0000313" key="7">
    <source>
        <dbReference type="EMBL" id="RIB02147.1"/>
    </source>
</evidence>
<keyword evidence="5 6" id="KW-0472">Membrane</keyword>
<dbReference type="PANTHER" id="PTHR12608:SF1">
    <property type="entry name" value="TRANSMEMBRANE PROTEIN 165"/>
    <property type="match status" value="1"/>
</dbReference>
<evidence type="ECO:0000256" key="4">
    <source>
        <dbReference type="ARBA" id="ARBA00022989"/>
    </source>
</evidence>
<protein>
    <recommendedName>
        <fullName evidence="6">GDT1 family protein</fullName>
    </recommendedName>
</protein>
<evidence type="ECO:0000256" key="5">
    <source>
        <dbReference type="ARBA" id="ARBA00023136"/>
    </source>
</evidence>
<dbReference type="OrthoDB" id="442680at2759"/>
<comment type="similarity">
    <text evidence="2 6">Belongs to the GDT1 family.</text>
</comment>
<dbReference type="PROSITE" id="PS01214">
    <property type="entry name" value="UPF0016"/>
    <property type="match status" value="1"/>
</dbReference>
<evidence type="ECO:0000256" key="3">
    <source>
        <dbReference type="ARBA" id="ARBA00022692"/>
    </source>
</evidence>
<dbReference type="GO" id="GO:0032468">
    <property type="term" value="P:Golgi calcium ion homeostasis"/>
    <property type="evidence" value="ECO:0007669"/>
    <property type="project" value="TreeGrafter"/>
</dbReference>
<dbReference type="GO" id="GO:0000329">
    <property type="term" value="C:fungal-type vacuole membrane"/>
    <property type="evidence" value="ECO:0007669"/>
    <property type="project" value="TreeGrafter"/>
</dbReference>